<proteinExistence type="predicted"/>
<comment type="caution">
    <text evidence="3">The sequence shown here is derived from an EMBL/GenBank/DDBJ whole genome shotgun (WGS) entry which is preliminary data.</text>
</comment>
<dbReference type="EMBL" id="BMMX01000001">
    <property type="protein sequence ID" value="GGK73493.1"/>
    <property type="molecule type" value="Genomic_DNA"/>
</dbReference>
<sequence>MTTIEYPGGSPSAQHESGNGDRRRPPSLNAGRLWSAGLATAAVAALAGFVGVLAGRALFGVALHAPDDVRMFADADAVRLCVGAAVAALAATGLVHLLWLSTPRPLTYFGWIVGLFTAAAVFMPFLAGGSLAVALIVAVIHLVVGLAIGTLITGAAASAARS</sequence>
<keyword evidence="2" id="KW-0472">Membrane</keyword>
<feature type="transmembrane region" description="Helical" evidence="2">
    <location>
        <begin position="106"/>
        <end position="127"/>
    </location>
</feature>
<dbReference type="InterPro" id="IPR045713">
    <property type="entry name" value="DUF6069"/>
</dbReference>
<dbReference type="AlphaFoldDB" id="A0A8J3BSL3"/>
<feature type="transmembrane region" description="Helical" evidence="2">
    <location>
        <begin position="33"/>
        <end position="57"/>
    </location>
</feature>
<reference evidence="3" key="1">
    <citation type="journal article" date="2014" name="Int. J. Syst. Evol. Microbiol.">
        <title>Complete genome sequence of Corynebacterium casei LMG S-19264T (=DSM 44701T), isolated from a smear-ripened cheese.</title>
        <authorList>
            <consortium name="US DOE Joint Genome Institute (JGI-PGF)"/>
            <person name="Walter F."/>
            <person name="Albersmeier A."/>
            <person name="Kalinowski J."/>
            <person name="Ruckert C."/>
        </authorList>
    </citation>
    <scope>NUCLEOTIDE SEQUENCE</scope>
    <source>
        <strain evidence="3">CGMCC 4.7299</strain>
    </source>
</reference>
<feature type="transmembrane region" description="Helical" evidence="2">
    <location>
        <begin position="133"/>
        <end position="157"/>
    </location>
</feature>
<protein>
    <submittedName>
        <fullName evidence="3">Uncharacterized protein</fullName>
    </submittedName>
</protein>
<evidence type="ECO:0000313" key="4">
    <source>
        <dbReference type="Proteomes" id="UP000656042"/>
    </source>
</evidence>
<evidence type="ECO:0000313" key="3">
    <source>
        <dbReference type="EMBL" id="GGK73493.1"/>
    </source>
</evidence>
<feature type="transmembrane region" description="Helical" evidence="2">
    <location>
        <begin position="77"/>
        <end position="99"/>
    </location>
</feature>
<dbReference type="Proteomes" id="UP000656042">
    <property type="component" value="Unassembled WGS sequence"/>
</dbReference>
<evidence type="ECO:0000256" key="1">
    <source>
        <dbReference type="SAM" id="MobiDB-lite"/>
    </source>
</evidence>
<keyword evidence="4" id="KW-1185">Reference proteome</keyword>
<dbReference type="RefSeq" id="WP_229715368.1">
    <property type="nucleotide sequence ID" value="NZ_BMMX01000001.1"/>
</dbReference>
<name>A0A8J3BSL3_9ACTN</name>
<accession>A0A8J3BSL3</accession>
<keyword evidence="2" id="KW-1133">Transmembrane helix</keyword>
<evidence type="ECO:0000256" key="2">
    <source>
        <dbReference type="SAM" id="Phobius"/>
    </source>
</evidence>
<gene>
    <name evidence="3" type="ORF">GCM10012284_04220</name>
</gene>
<keyword evidence="2" id="KW-0812">Transmembrane</keyword>
<feature type="region of interest" description="Disordered" evidence="1">
    <location>
        <begin position="1"/>
        <end position="26"/>
    </location>
</feature>
<dbReference type="Pfam" id="PF19545">
    <property type="entry name" value="DUF6069"/>
    <property type="match status" value="1"/>
</dbReference>
<reference evidence="3" key="2">
    <citation type="submission" date="2020-09" db="EMBL/GenBank/DDBJ databases">
        <authorList>
            <person name="Sun Q."/>
            <person name="Zhou Y."/>
        </authorList>
    </citation>
    <scope>NUCLEOTIDE SEQUENCE</scope>
    <source>
        <strain evidence="3">CGMCC 4.7299</strain>
    </source>
</reference>
<organism evidence="3 4">
    <name type="scientific">Mangrovihabitans endophyticus</name>
    <dbReference type="NCBI Taxonomy" id="1751298"/>
    <lineage>
        <taxon>Bacteria</taxon>
        <taxon>Bacillati</taxon>
        <taxon>Actinomycetota</taxon>
        <taxon>Actinomycetes</taxon>
        <taxon>Micromonosporales</taxon>
        <taxon>Micromonosporaceae</taxon>
        <taxon>Mangrovihabitans</taxon>
    </lineage>
</organism>